<dbReference type="InterPro" id="IPR052339">
    <property type="entry name" value="Fe-S_Maturation_MIP18"/>
</dbReference>
<sequence>MSGQAAATPTGTLAEAVRRALGMVIDPELGENVVDLGLIYDVVIADGGVALIQMTTTTRGCPASGYLEEAVREAARAVPAVSRVEVFMTYEPKWTPDMMNDEARRNLGLTGRRRL</sequence>
<dbReference type="SUPFAM" id="SSF117916">
    <property type="entry name" value="Fe-S cluster assembly (FSCA) domain-like"/>
    <property type="match status" value="1"/>
</dbReference>
<comment type="caution">
    <text evidence="2">The sequence shown here is derived from an EMBL/GenBank/DDBJ whole genome shotgun (WGS) entry which is preliminary data.</text>
</comment>
<accession>A0ABY2Q7U1</accession>
<dbReference type="PANTHER" id="PTHR42831:SF1">
    <property type="entry name" value="FE-S PROTEIN MATURATION AUXILIARY FACTOR YITW"/>
    <property type="match status" value="1"/>
</dbReference>
<dbReference type="EMBL" id="SSNY01000004">
    <property type="protein sequence ID" value="THF57830.1"/>
    <property type="molecule type" value="Genomic_DNA"/>
</dbReference>
<evidence type="ECO:0000313" key="3">
    <source>
        <dbReference type="Proteomes" id="UP000306441"/>
    </source>
</evidence>
<dbReference type="Proteomes" id="UP000306441">
    <property type="component" value="Unassembled WGS sequence"/>
</dbReference>
<proteinExistence type="predicted"/>
<name>A0ABY2Q7U1_9HYPH</name>
<dbReference type="InterPro" id="IPR002744">
    <property type="entry name" value="MIP18-like"/>
</dbReference>
<dbReference type="Gene3D" id="3.30.300.130">
    <property type="entry name" value="Fe-S cluster assembly (FSCA)"/>
    <property type="match status" value="1"/>
</dbReference>
<dbReference type="RefSeq" id="WP_136356188.1">
    <property type="nucleotide sequence ID" value="NZ_SSNY01000004.1"/>
</dbReference>
<evidence type="ECO:0000313" key="2">
    <source>
        <dbReference type="EMBL" id="THF57830.1"/>
    </source>
</evidence>
<organism evidence="2 3">
    <name type="scientific">Ollibium composti</name>
    <dbReference type="NCBI Taxonomy" id="2675109"/>
    <lineage>
        <taxon>Bacteria</taxon>
        <taxon>Pseudomonadati</taxon>
        <taxon>Pseudomonadota</taxon>
        <taxon>Alphaproteobacteria</taxon>
        <taxon>Hyphomicrobiales</taxon>
        <taxon>Phyllobacteriaceae</taxon>
        <taxon>Ollibium</taxon>
    </lineage>
</organism>
<feature type="domain" description="MIP18 family-like" evidence="1">
    <location>
        <begin position="15"/>
        <end position="86"/>
    </location>
</feature>
<keyword evidence="3" id="KW-1185">Reference proteome</keyword>
<evidence type="ECO:0000259" key="1">
    <source>
        <dbReference type="Pfam" id="PF01883"/>
    </source>
</evidence>
<reference evidence="2 3" key="1">
    <citation type="submission" date="2019-04" db="EMBL/GenBank/DDBJ databases">
        <title>Mesorhizobium composti sp. nov., isolated from compost.</title>
        <authorList>
            <person name="Lin S.-Y."/>
            <person name="Hameed A."/>
            <person name="Hsieh Y.-T."/>
            <person name="Young C.-C."/>
        </authorList>
    </citation>
    <scope>NUCLEOTIDE SEQUENCE [LARGE SCALE GENOMIC DNA]</scope>
    <source>
        <strain evidence="2 3">CC-YTH430</strain>
    </source>
</reference>
<dbReference type="InterPro" id="IPR034904">
    <property type="entry name" value="FSCA_dom_sf"/>
</dbReference>
<gene>
    <name evidence="2" type="ORF">E6C48_08775</name>
</gene>
<dbReference type="PANTHER" id="PTHR42831">
    <property type="entry name" value="FE-S PROTEIN MATURATION AUXILIARY FACTOR YITW"/>
    <property type="match status" value="1"/>
</dbReference>
<protein>
    <submittedName>
        <fullName evidence="2">Metal-sulfur cluster assembly factor</fullName>
    </submittedName>
</protein>
<dbReference type="Pfam" id="PF01883">
    <property type="entry name" value="FeS_assembly_P"/>
    <property type="match status" value="1"/>
</dbReference>